<dbReference type="Gene3D" id="1.10.260.40">
    <property type="entry name" value="lambda repressor-like DNA-binding domains"/>
    <property type="match status" value="1"/>
</dbReference>
<dbReference type="Proteomes" id="UP000214746">
    <property type="component" value="Unassembled WGS sequence"/>
</dbReference>
<dbReference type="PANTHER" id="PTHR30146:SF154">
    <property type="entry name" value="TRANSCRIPTION REGULATOR, MEMBER OF GALR FAMILY"/>
    <property type="match status" value="1"/>
</dbReference>
<feature type="domain" description="HTH lacI-type" evidence="4">
    <location>
        <begin position="18"/>
        <end position="72"/>
    </location>
</feature>
<evidence type="ECO:0000256" key="3">
    <source>
        <dbReference type="ARBA" id="ARBA00023163"/>
    </source>
</evidence>
<dbReference type="Pfam" id="PF00356">
    <property type="entry name" value="LacI"/>
    <property type="match status" value="1"/>
</dbReference>
<dbReference type="PANTHER" id="PTHR30146">
    <property type="entry name" value="LACI-RELATED TRANSCRIPTIONAL REPRESSOR"/>
    <property type="match status" value="1"/>
</dbReference>
<keyword evidence="1" id="KW-0805">Transcription regulation</keyword>
<evidence type="ECO:0000256" key="2">
    <source>
        <dbReference type="ARBA" id="ARBA00023125"/>
    </source>
</evidence>
<dbReference type="GO" id="GO:0003700">
    <property type="term" value="F:DNA-binding transcription factor activity"/>
    <property type="evidence" value="ECO:0007669"/>
    <property type="project" value="TreeGrafter"/>
</dbReference>
<proteinExistence type="predicted"/>
<dbReference type="InterPro" id="IPR028082">
    <property type="entry name" value="Peripla_BP_I"/>
</dbReference>
<keyword evidence="3" id="KW-0804">Transcription</keyword>
<dbReference type="AlphaFoldDB" id="A0A2W1N930"/>
<protein>
    <submittedName>
        <fullName evidence="6">LacI family transcriptional regulator</fullName>
    </submittedName>
</protein>
<evidence type="ECO:0000259" key="4">
    <source>
        <dbReference type="PROSITE" id="PS50932"/>
    </source>
</evidence>
<evidence type="ECO:0000259" key="5">
    <source>
        <dbReference type="PROSITE" id="PS50943"/>
    </source>
</evidence>
<gene>
    <name evidence="6" type="ORF">CBW46_009425</name>
</gene>
<dbReference type="InterPro" id="IPR001761">
    <property type="entry name" value="Peripla_BP/Lac1_sug-bd_dom"/>
</dbReference>
<dbReference type="SUPFAM" id="SSF47413">
    <property type="entry name" value="lambda repressor-like DNA-binding domains"/>
    <property type="match status" value="1"/>
</dbReference>
<dbReference type="OrthoDB" id="9796186at2"/>
<dbReference type="EMBL" id="NHRJ02000004">
    <property type="protein sequence ID" value="PZE20907.1"/>
    <property type="molecule type" value="Genomic_DNA"/>
</dbReference>
<feature type="domain" description="HTH cro/C1-type" evidence="5">
    <location>
        <begin position="15"/>
        <end position="41"/>
    </location>
</feature>
<evidence type="ECO:0000313" key="7">
    <source>
        <dbReference type="Proteomes" id="UP000214746"/>
    </source>
</evidence>
<dbReference type="Pfam" id="PF00532">
    <property type="entry name" value="Peripla_BP_1"/>
    <property type="match status" value="1"/>
</dbReference>
<name>A0A2W1N930_PAEXE</name>
<organism evidence="6 7">
    <name type="scientific">Paenibacillus xerothermodurans</name>
    <dbReference type="NCBI Taxonomy" id="1977292"/>
    <lineage>
        <taxon>Bacteria</taxon>
        <taxon>Bacillati</taxon>
        <taxon>Bacillota</taxon>
        <taxon>Bacilli</taxon>
        <taxon>Bacillales</taxon>
        <taxon>Paenibacillaceae</taxon>
        <taxon>Paenibacillus</taxon>
    </lineage>
</organism>
<dbReference type="SUPFAM" id="SSF53822">
    <property type="entry name" value="Periplasmic binding protein-like I"/>
    <property type="match status" value="1"/>
</dbReference>
<dbReference type="CDD" id="cd01392">
    <property type="entry name" value="HTH_LacI"/>
    <property type="match status" value="1"/>
</dbReference>
<sequence>MLNENVHKKDMRSMEKKLTINDIARMAGVSRQTISRVLNNKPEVNEATRKQVLRIIEKHEFQPSLQARSMVTRKTNMIAVLLPDISNSFFAEIVRGIERTLRANKLHVFLMTSEEEIALENSFIQLAQNYNVDGMILCSPRLDEANLRKLIPRVSPVVLLNRDLDADGAACVVVDSLYGGYTATKYLIEKGHSKIGIILGPSRAYSNIQRLDGYKKALVEFGIPVEDDLIMHVEVDNKGVHKLTEQLVKKKVTAITAYNDLAAAYVIQACTDLNLKVPDDISVIGFDGSVISQFMNPALTTMSLPLFEMGQTIANTLVRMIKGDQPFERLTTIYPILKERNSTKSLS</sequence>
<dbReference type="InterPro" id="IPR000843">
    <property type="entry name" value="HTH_LacI"/>
</dbReference>
<keyword evidence="2" id="KW-0238">DNA-binding</keyword>
<accession>A0A2W1N930</accession>
<comment type="caution">
    <text evidence="6">The sequence shown here is derived from an EMBL/GenBank/DDBJ whole genome shotgun (WGS) entry which is preliminary data.</text>
</comment>
<dbReference type="Gene3D" id="3.40.50.2300">
    <property type="match status" value="2"/>
</dbReference>
<dbReference type="SMART" id="SM00354">
    <property type="entry name" value="HTH_LACI"/>
    <property type="match status" value="1"/>
</dbReference>
<dbReference type="PROSITE" id="PS00356">
    <property type="entry name" value="HTH_LACI_1"/>
    <property type="match status" value="1"/>
</dbReference>
<dbReference type="InterPro" id="IPR001387">
    <property type="entry name" value="Cro/C1-type_HTH"/>
</dbReference>
<dbReference type="InterPro" id="IPR010982">
    <property type="entry name" value="Lambda_DNA-bd_dom_sf"/>
</dbReference>
<reference evidence="6" key="1">
    <citation type="submission" date="2018-06" db="EMBL/GenBank/DDBJ databases">
        <title>Paenibacillus xerothermodurans sp. nov. an extremely dry heat resistant spore forming bacterium isolated from the soil of Cape Canaveral, Florida.</title>
        <authorList>
            <person name="Seuylemezian A."/>
            <person name="Kaur N."/>
            <person name="Patil P."/>
            <person name="Patil P."/>
            <person name="Mayilraj S."/>
            <person name="Vaishampayan P."/>
        </authorList>
    </citation>
    <scope>NUCLEOTIDE SEQUENCE [LARGE SCALE GENOMIC DNA]</scope>
    <source>
        <strain evidence="6">ATCC 27380</strain>
    </source>
</reference>
<dbReference type="PRINTS" id="PR00036">
    <property type="entry name" value="HTHLACI"/>
</dbReference>
<dbReference type="PROSITE" id="PS50932">
    <property type="entry name" value="HTH_LACI_2"/>
    <property type="match status" value="1"/>
</dbReference>
<evidence type="ECO:0000313" key="6">
    <source>
        <dbReference type="EMBL" id="PZE20907.1"/>
    </source>
</evidence>
<keyword evidence="7" id="KW-1185">Reference proteome</keyword>
<dbReference type="GO" id="GO:0000976">
    <property type="term" value="F:transcription cis-regulatory region binding"/>
    <property type="evidence" value="ECO:0007669"/>
    <property type="project" value="TreeGrafter"/>
</dbReference>
<evidence type="ECO:0000256" key="1">
    <source>
        <dbReference type="ARBA" id="ARBA00023015"/>
    </source>
</evidence>
<dbReference type="PROSITE" id="PS50943">
    <property type="entry name" value="HTH_CROC1"/>
    <property type="match status" value="1"/>
</dbReference>